<keyword evidence="2" id="KW-1185">Reference proteome</keyword>
<dbReference type="EMBL" id="JARJCW010000068">
    <property type="protein sequence ID" value="KAJ7199389.1"/>
    <property type="molecule type" value="Genomic_DNA"/>
</dbReference>
<proteinExistence type="predicted"/>
<comment type="caution">
    <text evidence="1">The sequence shown here is derived from an EMBL/GenBank/DDBJ whole genome shotgun (WGS) entry which is preliminary data.</text>
</comment>
<sequence>MAANSLPRQRRRAVKTMGRLFDGDQTTLVSSHLTTASTPFKFACHVPILKPYPLAAQRLAQLLEQDVQSWAAAMILTSHTWHWDPPAFRIFVPCPLPPGLLYRVACRRVPPTPSTRMINSITPAITGVHTHFPHLFFGPASPQCHKNIGDVRADTMDRRDGSPIEMAHYQPLLRAMSRHSDGYEWLPDPCTWLLPATRPVHGATTRYHKGDLPTGLPRVFRQPDTIQHVGVIPIRVSQEQEEPVSHVRSSIEDFIVIDDDVKPKKKTQSASSRLRSS</sequence>
<dbReference type="AlphaFoldDB" id="A0AAD6Y4T9"/>
<gene>
    <name evidence="1" type="ORF">GGX14DRAFT_401339</name>
</gene>
<name>A0AAD6Y4T9_9AGAR</name>
<dbReference type="Proteomes" id="UP001219525">
    <property type="component" value="Unassembled WGS sequence"/>
</dbReference>
<reference evidence="1" key="1">
    <citation type="submission" date="2023-03" db="EMBL/GenBank/DDBJ databases">
        <title>Massive genome expansion in bonnet fungi (Mycena s.s.) driven by repeated elements and novel gene families across ecological guilds.</title>
        <authorList>
            <consortium name="Lawrence Berkeley National Laboratory"/>
            <person name="Harder C.B."/>
            <person name="Miyauchi S."/>
            <person name="Viragh M."/>
            <person name="Kuo A."/>
            <person name="Thoen E."/>
            <person name="Andreopoulos B."/>
            <person name="Lu D."/>
            <person name="Skrede I."/>
            <person name="Drula E."/>
            <person name="Henrissat B."/>
            <person name="Morin E."/>
            <person name="Kohler A."/>
            <person name="Barry K."/>
            <person name="LaButti K."/>
            <person name="Morin E."/>
            <person name="Salamov A."/>
            <person name="Lipzen A."/>
            <person name="Mereny Z."/>
            <person name="Hegedus B."/>
            <person name="Baldrian P."/>
            <person name="Stursova M."/>
            <person name="Weitz H."/>
            <person name="Taylor A."/>
            <person name="Grigoriev I.V."/>
            <person name="Nagy L.G."/>
            <person name="Martin F."/>
            <person name="Kauserud H."/>
        </authorList>
    </citation>
    <scope>NUCLEOTIDE SEQUENCE</scope>
    <source>
        <strain evidence="1">9144</strain>
    </source>
</reference>
<evidence type="ECO:0000313" key="1">
    <source>
        <dbReference type="EMBL" id="KAJ7199389.1"/>
    </source>
</evidence>
<protein>
    <submittedName>
        <fullName evidence="1">Uncharacterized protein</fullName>
    </submittedName>
</protein>
<organism evidence="1 2">
    <name type="scientific">Mycena pura</name>
    <dbReference type="NCBI Taxonomy" id="153505"/>
    <lineage>
        <taxon>Eukaryota</taxon>
        <taxon>Fungi</taxon>
        <taxon>Dikarya</taxon>
        <taxon>Basidiomycota</taxon>
        <taxon>Agaricomycotina</taxon>
        <taxon>Agaricomycetes</taxon>
        <taxon>Agaricomycetidae</taxon>
        <taxon>Agaricales</taxon>
        <taxon>Marasmiineae</taxon>
        <taxon>Mycenaceae</taxon>
        <taxon>Mycena</taxon>
    </lineage>
</organism>
<evidence type="ECO:0000313" key="2">
    <source>
        <dbReference type="Proteomes" id="UP001219525"/>
    </source>
</evidence>
<accession>A0AAD6Y4T9</accession>